<dbReference type="PATRIC" id="fig|36849.3.peg.3879"/>
<dbReference type="PROSITE" id="PS00057">
    <property type="entry name" value="RIBOSOMAL_S18"/>
    <property type="match status" value="1"/>
</dbReference>
<protein>
    <recommendedName>
        <fullName evidence="6 7">Small ribosomal subunit protein bS18</fullName>
    </recommendedName>
</protein>
<evidence type="ECO:0000256" key="2">
    <source>
        <dbReference type="ARBA" id="ARBA00022730"/>
    </source>
</evidence>
<dbReference type="InterPro" id="IPR018275">
    <property type="entry name" value="Ribosomal_bS18_CS"/>
</dbReference>
<comment type="subunit">
    <text evidence="7">Part of the 30S ribosomal subunit. Forms a tight heterodimer with protein bS6.</text>
</comment>
<dbReference type="PANTHER" id="PTHR13479:SF40">
    <property type="entry name" value="SMALL RIBOSOMAL SUBUNIT PROTEIN BS18M"/>
    <property type="match status" value="1"/>
</dbReference>
<evidence type="ECO:0000313" key="10">
    <source>
        <dbReference type="Proteomes" id="UP000050326"/>
    </source>
</evidence>
<comment type="similarity">
    <text evidence="1 7 8">Belongs to the bacterial ribosomal protein bS18 family.</text>
</comment>
<name>A0A0P9ACT8_9CLOT</name>
<dbReference type="AlphaFoldDB" id="A0A0P9ACT8"/>
<dbReference type="GO" id="GO:0003735">
    <property type="term" value="F:structural constituent of ribosome"/>
    <property type="evidence" value="ECO:0007669"/>
    <property type="project" value="InterPro"/>
</dbReference>
<gene>
    <name evidence="7 9" type="primary">rpsR</name>
    <name evidence="9" type="ORF">OXPF_36720</name>
</gene>
<evidence type="ECO:0000256" key="5">
    <source>
        <dbReference type="ARBA" id="ARBA00023274"/>
    </source>
</evidence>
<keyword evidence="3 7" id="KW-0694">RNA-binding</keyword>
<evidence type="ECO:0000256" key="4">
    <source>
        <dbReference type="ARBA" id="ARBA00022980"/>
    </source>
</evidence>
<dbReference type="Gene3D" id="4.10.640.10">
    <property type="entry name" value="Ribosomal protein S18"/>
    <property type="match status" value="1"/>
</dbReference>
<dbReference type="GO" id="GO:0070181">
    <property type="term" value="F:small ribosomal subunit rRNA binding"/>
    <property type="evidence" value="ECO:0007669"/>
    <property type="project" value="TreeGrafter"/>
</dbReference>
<keyword evidence="2 7" id="KW-0699">rRNA-binding</keyword>
<dbReference type="EMBL" id="LKET01000051">
    <property type="protein sequence ID" value="KPU42903.1"/>
    <property type="molecule type" value="Genomic_DNA"/>
</dbReference>
<dbReference type="NCBIfam" id="TIGR00165">
    <property type="entry name" value="S18"/>
    <property type="match status" value="1"/>
</dbReference>
<reference evidence="9 10" key="1">
    <citation type="submission" date="2015-09" db="EMBL/GenBank/DDBJ databases">
        <title>Genome sequence of Oxobacter pfennigii DSM 3222.</title>
        <authorList>
            <person name="Poehlein A."/>
            <person name="Bengelsdorf F.R."/>
            <person name="Schiel-Bengelsdorf B."/>
            <person name="Duerre P."/>
            <person name="Daniel R."/>
        </authorList>
    </citation>
    <scope>NUCLEOTIDE SEQUENCE [LARGE SCALE GENOMIC DNA]</scope>
    <source>
        <strain evidence="9 10">DSM 3222</strain>
    </source>
</reference>
<dbReference type="PANTHER" id="PTHR13479">
    <property type="entry name" value="30S RIBOSOMAL PROTEIN S18"/>
    <property type="match status" value="1"/>
</dbReference>
<dbReference type="InterPro" id="IPR001648">
    <property type="entry name" value="Ribosomal_bS18"/>
</dbReference>
<accession>A0A0P9ACT8</accession>
<dbReference type="RefSeq" id="WP_054876636.1">
    <property type="nucleotide sequence ID" value="NZ_LKET01000051.1"/>
</dbReference>
<evidence type="ECO:0000256" key="8">
    <source>
        <dbReference type="RuleBase" id="RU003910"/>
    </source>
</evidence>
<keyword evidence="4 7" id="KW-0689">Ribosomal protein</keyword>
<dbReference type="STRING" id="36849.OXPF_36720"/>
<dbReference type="PRINTS" id="PR00974">
    <property type="entry name" value="RIBOSOMALS18"/>
</dbReference>
<organism evidence="9 10">
    <name type="scientific">Oxobacter pfennigii</name>
    <dbReference type="NCBI Taxonomy" id="36849"/>
    <lineage>
        <taxon>Bacteria</taxon>
        <taxon>Bacillati</taxon>
        <taxon>Bacillota</taxon>
        <taxon>Clostridia</taxon>
        <taxon>Eubacteriales</taxon>
        <taxon>Clostridiaceae</taxon>
        <taxon>Oxobacter</taxon>
    </lineage>
</organism>
<keyword evidence="5 7" id="KW-0687">Ribonucleoprotein</keyword>
<dbReference type="InterPro" id="IPR036870">
    <property type="entry name" value="Ribosomal_bS18_sf"/>
</dbReference>
<dbReference type="SUPFAM" id="SSF46911">
    <property type="entry name" value="Ribosomal protein S18"/>
    <property type="match status" value="1"/>
</dbReference>
<dbReference type="Proteomes" id="UP000050326">
    <property type="component" value="Unassembled WGS sequence"/>
</dbReference>
<sequence>MLNKRGNKGRRPKKKVCTFCVDKVESIDYKDVSKLRKYISERGKILPRRISGNCAKHQRQLTISIKRARNIALLPFTTE</sequence>
<evidence type="ECO:0000256" key="7">
    <source>
        <dbReference type="HAMAP-Rule" id="MF_00270"/>
    </source>
</evidence>
<evidence type="ECO:0000256" key="1">
    <source>
        <dbReference type="ARBA" id="ARBA00005589"/>
    </source>
</evidence>
<proteinExistence type="inferred from homology"/>
<dbReference type="HAMAP" id="MF_00270">
    <property type="entry name" value="Ribosomal_bS18"/>
    <property type="match status" value="1"/>
</dbReference>
<keyword evidence="10" id="KW-1185">Reference proteome</keyword>
<evidence type="ECO:0000313" key="9">
    <source>
        <dbReference type="EMBL" id="KPU42903.1"/>
    </source>
</evidence>
<evidence type="ECO:0000256" key="6">
    <source>
        <dbReference type="ARBA" id="ARBA00035141"/>
    </source>
</evidence>
<dbReference type="Pfam" id="PF01084">
    <property type="entry name" value="Ribosomal_S18"/>
    <property type="match status" value="1"/>
</dbReference>
<dbReference type="GO" id="GO:0022627">
    <property type="term" value="C:cytosolic small ribosomal subunit"/>
    <property type="evidence" value="ECO:0007669"/>
    <property type="project" value="TreeGrafter"/>
</dbReference>
<dbReference type="GO" id="GO:0006412">
    <property type="term" value="P:translation"/>
    <property type="evidence" value="ECO:0007669"/>
    <property type="project" value="UniProtKB-UniRule"/>
</dbReference>
<dbReference type="OrthoDB" id="9812008at2"/>
<evidence type="ECO:0000256" key="3">
    <source>
        <dbReference type="ARBA" id="ARBA00022884"/>
    </source>
</evidence>
<comment type="caution">
    <text evidence="9">The sequence shown here is derived from an EMBL/GenBank/DDBJ whole genome shotgun (WGS) entry which is preliminary data.</text>
</comment>
<dbReference type="FunFam" id="4.10.640.10:FF:000004">
    <property type="entry name" value="30S ribosomal protein S18"/>
    <property type="match status" value="1"/>
</dbReference>
<comment type="function">
    <text evidence="7">Binds as a heterodimer with protein bS6 to the central domain of the 16S rRNA, where it helps stabilize the platform of the 30S subunit.</text>
</comment>